<dbReference type="InterPro" id="IPR001920">
    <property type="entry name" value="Asp/Glu_race"/>
</dbReference>
<keyword evidence="2" id="KW-0413">Isomerase</keyword>
<dbReference type="Gene3D" id="3.40.50.1860">
    <property type="match status" value="2"/>
</dbReference>
<dbReference type="AlphaFoldDB" id="A0A9X3C729"/>
<protein>
    <submittedName>
        <fullName evidence="3">Aspartate/glutamate racemase family protein</fullName>
    </submittedName>
</protein>
<keyword evidence="4" id="KW-1185">Reference proteome</keyword>
<accession>A0A9X3C729</accession>
<dbReference type="InterPro" id="IPR004380">
    <property type="entry name" value="Asp_race"/>
</dbReference>
<sequence length="230" mass="25861">MKTIGLLGGMSWESSTLYYQIINRTVQEKLGGVHSCKSIMYSVDFNEIATLQKEGEWDKLGLLMVDAAQQLEKAGANFIILCTNTMHKLSDEIEKGISIPLVHIVDATAEKINAENFKKIGLLGTSFTMEQDFFKGRLLDKYKIETIIPNPEQRLEVHRIIYEELVKGIIRDDSRTIFLDIITDLIHKGAEGIILGCTEIELLVTNEYTTTKLFNTAAIHAQKAVELALE</sequence>
<reference evidence="3" key="1">
    <citation type="submission" date="2022-10" db="EMBL/GenBank/DDBJ databases">
        <title>Two novel species of Flavobacterium.</title>
        <authorList>
            <person name="Liu Q."/>
            <person name="Xin Y.-H."/>
        </authorList>
    </citation>
    <scope>NUCLEOTIDE SEQUENCE</scope>
    <source>
        <strain evidence="3">LS1R49</strain>
    </source>
</reference>
<dbReference type="InterPro" id="IPR015942">
    <property type="entry name" value="Asp/Glu/hydantoin_racemase"/>
</dbReference>
<organism evidence="3 4">
    <name type="scientific">Flavobacterium shii</name>
    <dbReference type="NCBI Taxonomy" id="2987687"/>
    <lineage>
        <taxon>Bacteria</taxon>
        <taxon>Pseudomonadati</taxon>
        <taxon>Bacteroidota</taxon>
        <taxon>Flavobacteriia</taxon>
        <taxon>Flavobacteriales</taxon>
        <taxon>Flavobacteriaceae</taxon>
        <taxon>Flavobacterium</taxon>
    </lineage>
</organism>
<comment type="caution">
    <text evidence="3">The sequence shown here is derived from an EMBL/GenBank/DDBJ whole genome shotgun (WGS) entry which is preliminary data.</text>
</comment>
<gene>
    <name evidence="3" type="ORF">OIU83_08355</name>
</gene>
<proteinExistence type="inferred from homology"/>
<evidence type="ECO:0000313" key="3">
    <source>
        <dbReference type="EMBL" id="MCV9927658.1"/>
    </source>
</evidence>
<evidence type="ECO:0000256" key="2">
    <source>
        <dbReference type="ARBA" id="ARBA00023235"/>
    </source>
</evidence>
<dbReference type="PANTHER" id="PTHR21198:SF7">
    <property type="entry name" value="ASPARTATE-GLUTAMATE RACEMASE FAMILY"/>
    <property type="match status" value="1"/>
</dbReference>
<dbReference type="EMBL" id="JAOZEW010000007">
    <property type="protein sequence ID" value="MCV9927658.1"/>
    <property type="molecule type" value="Genomic_DNA"/>
</dbReference>
<evidence type="ECO:0000313" key="4">
    <source>
        <dbReference type="Proteomes" id="UP001151079"/>
    </source>
</evidence>
<dbReference type="PANTHER" id="PTHR21198">
    <property type="entry name" value="GLUTAMATE RACEMASE"/>
    <property type="match status" value="1"/>
</dbReference>
<dbReference type="SUPFAM" id="SSF53681">
    <property type="entry name" value="Aspartate/glutamate racemase"/>
    <property type="match status" value="2"/>
</dbReference>
<dbReference type="RefSeq" id="WP_264205795.1">
    <property type="nucleotide sequence ID" value="NZ_JAOZEW010000007.1"/>
</dbReference>
<comment type="similarity">
    <text evidence="1">Belongs to the aspartate/glutamate racemases family.</text>
</comment>
<name>A0A9X3C729_9FLAO</name>
<dbReference type="NCBIfam" id="TIGR00035">
    <property type="entry name" value="asp_race"/>
    <property type="match status" value="1"/>
</dbReference>
<dbReference type="GO" id="GO:0047661">
    <property type="term" value="F:amino-acid racemase activity"/>
    <property type="evidence" value="ECO:0007669"/>
    <property type="project" value="InterPro"/>
</dbReference>
<evidence type="ECO:0000256" key="1">
    <source>
        <dbReference type="ARBA" id="ARBA00007847"/>
    </source>
</evidence>
<dbReference type="Pfam" id="PF01177">
    <property type="entry name" value="Asp_Glu_race"/>
    <property type="match status" value="1"/>
</dbReference>
<dbReference type="Proteomes" id="UP001151079">
    <property type="component" value="Unassembled WGS sequence"/>
</dbReference>